<organism evidence="3 4">
    <name type="scientific">Lingula anatina</name>
    <name type="common">Brachiopod</name>
    <name type="synonym">Lingula unguis</name>
    <dbReference type="NCBI Taxonomy" id="7574"/>
    <lineage>
        <taxon>Eukaryota</taxon>
        <taxon>Metazoa</taxon>
        <taxon>Spiralia</taxon>
        <taxon>Lophotrochozoa</taxon>
        <taxon>Brachiopoda</taxon>
        <taxon>Linguliformea</taxon>
        <taxon>Lingulata</taxon>
        <taxon>Lingulida</taxon>
        <taxon>Linguloidea</taxon>
        <taxon>Lingulidae</taxon>
        <taxon>Lingula</taxon>
    </lineage>
</organism>
<dbReference type="KEGG" id="lak:106161363"/>
<gene>
    <name evidence="4" type="primary">LOC106161363</name>
</gene>
<sequence length="210" mass="23093">MQCGKYKCTKKRWAIIMILSSMAFGLVVGLAVILPASGAGAPRININLGKGPASVGPGAIAGIIIGVIVVICLIVLVTLIFYCKKVPSCIQTDNGRFKVFLKPRQESTGKVPRRPRRHRRPHDEPKIWGEQEMISVVKSEPAGKDVLDGELEVEQSLQPKTPENEENGQELEDEVAHILSTSVGGRYEKLDEEQSQTSFKDDMGYIHTQV</sequence>
<evidence type="ECO:0000313" key="3">
    <source>
        <dbReference type="Proteomes" id="UP000085678"/>
    </source>
</evidence>
<dbReference type="AlphaFoldDB" id="A0A1S3K3P7"/>
<evidence type="ECO:0000256" key="1">
    <source>
        <dbReference type="SAM" id="MobiDB-lite"/>
    </source>
</evidence>
<evidence type="ECO:0000313" key="4">
    <source>
        <dbReference type="RefSeq" id="XP_013393754.1"/>
    </source>
</evidence>
<feature type="region of interest" description="Disordered" evidence="1">
    <location>
        <begin position="183"/>
        <end position="210"/>
    </location>
</feature>
<reference evidence="4" key="1">
    <citation type="submission" date="2025-08" db="UniProtKB">
        <authorList>
            <consortium name="RefSeq"/>
        </authorList>
    </citation>
    <scope>IDENTIFICATION</scope>
    <source>
        <tissue evidence="4">Gonads</tissue>
    </source>
</reference>
<dbReference type="RefSeq" id="XP_013393754.1">
    <property type="nucleotide sequence ID" value="XM_013538300.2"/>
</dbReference>
<accession>A0A1S3K3P7</accession>
<protein>
    <submittedName>
        <fullName evidence="4">Uncharacterized protein LOC106161363</fullName>
    </submittedName>
</protein>
<proteinExistence type="predicted"/>
<feature type="transmembrane region" description="Helical" evidence="2">
    <location>
        <begin position="12"/>
        <end position="38"/>
    </location>
</feature>
<dbReference type="Proteomes" id="UP000085678">
    <property type="component" value="Unplaced"/>
</dbReference>
<keyword evidence="2" id="KW-0472">Membrane</keyword>
<dbReference type="InParanoid" id="A0A1S3K3P7"/>
<feature type="transmembrane region" description="Helical" evidence="2">
    <location>
        <begin position="58"/>
        <end position="82"/>
    </location>
</feature>
<keyword evidence="3" id="KW-1185">Reference proteome</keyword>
<evidence type="ECO:0000256" key="2">
    <source>
        <dbReference type="SAM" id="Phobius"/>
    </source>
</evidence>
<keyword evidence="2" id="KW-0812">Transmembrane</keyword>
<keyword evidence="2" id="KW-1133">Transmembrane helix</keyword>
<name>A0A1S3K3P7_LINAN</name>
<dbReference type="GeneID" id="106161363"/>